<dbReference type="CDD" id="cd00400">
    <property type="entry name" value="Voltage_gated_ClC"/>
    <property type="match status" value="1"/>
</dbReference>
<dbReference type="GO" id="GO:0005254">
    <property type="term" value="F:chloride channel activity"/>
    <property type="evidence" value="ECO:0007669"/>
    <property type="project" value="UniProtKB-KW"/>
</dbReference>
<feature type="transmembrane region" description="Helical" evidence="11">
    <location>
        <begin position="325"/>
        <end position="346"/>
    </location>
</feature>
<evidence type="ECO:0000256" key="4">
    <source>
        <dbReference type="ARBA" id="ARBA00022989"/>
    </source>
</evidence>
<keyword evidence="5" id="KW-0406">Ion transport</keyword>
<keyword evidence="10" id="KW-0129">CBS domain</keyword>
<dbReference type="Pfam" id="PF00654">
    <property type="entry name" value="Voltage_CLC"/>
    <property type="match status" value="1"/>
</dbReference>
<keyword evidence="4 11" id="KW-1133">Transmembrane helix</keyword>
<evidence type="ECO:0000256" key="5">
    <source>
        <dbReference type="ARBA" id="ARBA00023065"/>
    </source>
</evidence>
<evidence type="ECO:0000256" key="7">
    <source>
        <dbReference type="ARBA" id="ARBA00023173"/>
    </source>
</evidence>
<evidence type="ECO:0000259" key="12">
    <source>
        <dbReference type="PROSITE" id="PS51371"/>
    </source>
</evidence>
<dbReference type="GO" id="GO:0034707">
    <property type="term" value="C:chloride channel complex"/>
    <property type="evidence" value="ECO:0007669"/>
    <property type="project" value="UniProtKB-KW"/>
</dbReference>
<name>A0A1N7RVF5_9BURK</name>
<dbReference type="InterPro" id="IPR001807">
    <property type="entry name" value="ClC"/>
</dbReference>
<sequence>MRVFEPSLTPRTADVLSFLLKLRTRAQRLFRLSDAHTMLVWSVVVGIAGAFATIIFREAIALLQLAMGGRSGSFVEMARSLPWTVRVWLPAAGGLIAGMFLLIAQRHADKHIHTDYMEAVAIGDGVVPVRLSLWRSVSSLFTIASGGSIGREGPMVQMAALGASLIGRWVHFDPPRLRLLVACGAAAGITSAYSAPIAGAFFVTEIVLGSIAMESFGPVVVAAVVANITMREFAGYKPPYEMPVFPAVTGPEVLLFVALGALCGAAAPQFLRLLDASKAAFRKLPVPLPVRLALGGFVVGIISIWEPKVWGNGYSVVNSILHSPWTWGALVVVLVSKLAATAATAGSGAVGGVFTPTLFVGAAVGSLFGQGMHELWPHATSASYAYAMVGMGAFLAGATQAPLMAILMIFEMTLSYQVVLPLMLSCVVAYFIARAIGKTSMYEITLRRNREEQERARLRGTQMRELIRPAETVVLPNATVHDMTRVFLEYPVKYLYVANESGAFLGVVALKDITSDLLERRDTSTRTAADYLQRHFDVLTPDMSLGDALQHFLAFQGERLPVVESASQPKLAGVVYKTSLLDAYFRMNPTR</sequence>
<comment type="subcellular location">
    <subcellularLocation>
        <location evidence="1">Membrane</location>
        <topology evidence="1">Multi-pass membrane protein</topology>
    </subcellularLocation>
</comment>
<dbReference type="InterPro" id="IPR014743">
    <property type="entry name" value="Cl-channel_core"/>
</dbReference>
<evidence type="ECO:0000256" key="9">
    <source>
        <dbReference type="ARBA" id="ARBA00023303"/>
    </source>
</evidence>
<accession>A0A1N7RVF5</accession>
<evidence type="ECO:0000256" key="8">
    <source>
        <dbReference type="ARBA" id="ARBA00023214"/>
    </source>
</evidence>
<evidence type="ECO:0000313" key="14">
    <source>
        <dbReference type="Proteomes" id="UP000187012"/>
    </source>
</evidence>
<dbReference type="CDD" id="cd02205">
    <property type="entry name" value="CBS_pair_SF"/>
    <property type="match status" value="1"/>
</dbReference>
<dbReference type="Pfam" id="PF00571">
    <property type="entry name" value="CBS"/>
    <property type="match status" value="2"/>
</dbReference>
<dbReference type="NCBIfam" id="NF002505">
    <property type="entry name" value="PRK01862.1"/>
    <property type="match status" value="1"/>
</dbReference>
<feature type="transmembrane region" description="Helical" evidence="11">
    <location>
        <begin position="177"/>
        <end position="203"/>
    </location>
</feature>
<protein>
    <submittedName>
        <fullName evidence="13">Chloride channel core</fullName>
    </submittedName>
</protein>
<feature type="transmembrane region" description="Helical" evidence="11">
    <location>
        <begin position="87"/>
        <end position="104"/>
    </location>
</feature>
<reference evidence="13 14" key="1">
    <citation type="submission" date="2016-12" db="EMBL/GenBank/DDBJ databases">
        <authorList>
            <person name="Song W.-J."/>
            <person name="Kurnit D.M."/>
        </authorList>
    </citation>
    <scope>NUCLEOTIDE SEQUENCE [LARGE SCALE GENOMIC DNA]</scope>
    <source>
        <strain evidence="13 14">STM7296</strain>
    </source>
</reference>
<gene>
    <name evidence="13" type="ORF">BN2475_190052</name>
</gene>
<dbReference type="InterPro" id="IPR050368">
    <property type="entry name" value="ClC-type_chloride_channel"/>
</dbReference>
<keyword evidence="9" id="KW-0407">Ion channel</keyword>
<keyword evidence="8" id="KW-0868">Chloride</keyword>
<feature type="transmembrane region" description="Helical" evidence="11">
    <location>
        <begin position="384"/>
        <end position="407"/>
    </location>
</feature>
<dbReference type="SUPFAM" id="SSF54631">
    <property type="entry name" value="CBS-domain pair"/>
    <property type="match status" value="1"/>
</dbReference>
<dbReference type="PANTHER" id="PTHR43427">
    <property type="entry name" value="CHLORIDE CHANNEL PROTEIN CLC-E"/>
    <property type="match status" value="1"/>
</dbReference>
<dbReference type="InterPro" id="IPR046342">
    <property type="entry name" value="CBS_dom_sf"/>
</dbReference>
<feature type="domain" description="CBS" evidence="12">
    <location>
        <begin position="467"/>
        <end position="523"/>
    </location>
</feature>
<organism evidence="13 14">
    <name type="scientific">Paraburkholderia ribeironis</name>
    <dbReference type="NCBI Taxonomy" id="1247936"/>
    <lineage>
        <taxon>Bacteria</taxon>
        <taxon>Pseudomonadati</taxon>
        <taxon>Pseudomonadota</taxon>
        <taxon>Betaproteobacteria</taxon>
        <taxon>Burkholderiales</taxon>
        <taxon>Burkholderiaceae</taxon>
        <taxon>Paraburkholderia</taxon>
    </lineage>
</organism>
<dbReference type="EMBL" id="CYGX02000019">
    <property type="protein sequence ID" value="SIT39076.1"/>
    <property type="molecule type" value="Genomic_DNA"/>
</dbReference>
<dbReference type="PROSITE" id="PS51371">
    <property type="entry name" value="CBS"/>
    <property type="match status" value="2"/>
</dbReference>
<feature type="transmembrane region" description="Helical" evidence="11">
    <location>
        <begin position="38"/>
        <end position="67"/>
    </location>
</feature>
<dbReference type="GO" id="GO:0005886">
    <property type="term" value="C:plasma membrane"/>
    <property type="evidence" value="ECO:0007669"/>
    <property type="project" value="TreeGrafter"/>
</dbReference>
<dbReference type="InterPro" id="IPR000644">
    <property type="entry name" value="CBS_dom"/>
</dbReference>
<keyword evidence="2" id="KW-0813">Transport</keyword>
<evidence type="ECO:0000256" key="11">
    <source>
        <dbReference type="SAM" id="Phobius"/>
    </source>
</evidence>
<evidence type="ECO:0000313" key="13">
    <source>
        <dbReference type="EMBL" id="SIT39076.1"/>
    </source>
</evidence>
<dbReference type="AlphaFoldDB" id="A0A1N7RVF5"/>
<feature type="transmembrane region" description="Helical" evidence="11">
    <location>
        <begin position="353"/>
        <end position="372"/>
    </location>
</feature>
<dbReference type="STRING" id="1247936.BN2475_190052"/>
<dbReference type="Proteomes" id="UP000187012">
    <property type="component" value="Unassembled WGS sequence"/>
</dbReference>
<feature type="transmembrane region" description="Helical" evidence="11">
    <location>
        <begin position="414"/>
        <end position="433"/>
    </location>
</feature>
<keyword evidence="7" id="KW-0869">Chloride channel</keyword>
<dbReference type="SUPFAM" id="SSF81340">
    <property type="entry name" value="Clc chloride channel"/>
    <property type="match status" value="1"/>
</dbReference>
<feature type="domain" description="CBS" evidence="12">
    <location>
        <begin position="532"/>
        <end position="590"/>
    </location>
</feature>
<evidence type="ECO:0000256" key="1">
    <source>
        <dbReference type="ARBA" id="ARBA00004141"/>
    </source>
</evidence>
<evidence type="ECO:0000256" key="10">
    <source>
        <dbReference type="PROSITE-ProRule" id="PRU00703"/>
    </source>
</evidence>
<evidence type="ECO:0000256" key="3">
    <source>
        <dbReference type="ARBA" id="ARBA00022692"/>
    </source>
</evidence>
<feature type="transmembrane region" description="Helical" evidence="11">
    <location>
        <begin position="286"/>
        <end position="305"/>
    </location>
</feature>
<feature type="transmembrane region" description="Helical" evidence="11">
    <location>
        <begin position="253"/>
        <end position="274"/>
    </location>
</feature>
<feature type="transmembrane region" description="Helical" evidence="11">
    <location>
        <begin position="215"/>
        <end position="233"/>
    </location>
</feature>
<dbReference type="Gene3D" id="3.10.580.10">
    <property type="entry name" value="CBS-domain"/>
    <property type="match status" value="1"/>
</dbReference>
<keyword evidence="14" id="KW-1185">Reference proteome</keyword>
<keyword evidence="3 11" id="KW-0812">Transmembrane</keyword>
<evidence type="ECO:0000256" key="6">
    <source>
        <dbReference type="ARBA" id="ARBA00023136"/>
    </source>
</evidence>
<dbReference type="PANTHER" id="PTHR43427:SF6">
    <property type="entry name" value="CHLORIDE CHANNEL PROTEIN CLC-E"/>
    <property type="match status" value="1"/>
</dbReference>
<keyword evidence="6 11" id="KW-0472">Membrane</keyword>
<dbReference type="Gene3D" id="1.10.3080.10">
    <property type="entry name" value="Clc chloride channel"/>
    <property type="match status" value="1"/>
</dbReference>
<proteinExistence type="predicted"/>
<evidence type="ECO:0000256" key="2">
    <source>
        <dbReference type="ARBA" id="ARBA00022448"/>
    </source>
</evidence>
<dbReference type="PRINTS" id="PR00762">
    <property type="entry name" value="CLCHANNEL"/>
</dbReference>